<keyword evidence="4" id="KW-1133">Transmembrane helix</keyword>
<dbReference type="STRING" id="109376.A0A0D3D4P7"/>
<keyword evidence="5" id="KW-0472">Membrane</keyword>
<keyword evidence="6" id="KW-0520">NAD</keyword>
<keyword evidence="8" id="KW-1185">Reference proteome</keyword>
<dbReference type="GO" id="GO:0005886">
    <property type="term" value="C:plasma membrane"/>
    <property type="evidence" value="ECO:0007669"/>
    <property type="project" value="UniProtKB-SubCell"/>
</dbReference>
<dbReference type="Pfam" id="PF00146">
    <property type="entry name" value="NADHdh"/>
    <property type="match status" value="1"/>
</dbReference>
<organism evidence="7 8">
    <name type="scientific">Brassica oleracea var. oleracea</name>
    <dbReference type="NCBI Taxonomy" id="109376"/>
    <lineage>
        <taxon>Eukaryota</taxon>
        <taxon>Viridiplantae</taxon>
        <taxon>Streptophyta</taxon>
        <taxon>Embryophyta</taxon>
        <taxon>Tracheophyta</taxon>
        <taxon>Spermatophyta</taxon>
        <taxon>Magnoliopsida</taxon>
        <taxon>eudicotyledons</taxon>
        <taxon>Gunneridae</taxon>
        <taxon>Pentapetalae</taxon>
        <taxon>rosids</taxon>
        <taxon>malvids</taxon>
        <taxon>Brassicales</taxon>
        <taxon>Brassicaceae</taxon>
        <taxon>Brassiceae</taxon>
        <taxon>Brassica</taxon>
    </lineage>
</organism>
<evidence type="ECO:0000256" key="4">
    <source>
        <dbReference type="ARBA" id="ARBA00022989"/>
    </source>
</evidence>
<evidence type="ECO:0000313" key="7">
    <source>
        <dbReference type="EnsemblPlants" id="Bo7g030850.1"/>
    </source>
</evidence>
<dbReference type="PANTHER" id="PTHR11432">
    <property type="entry name" value="NADH DEHYDROGENASE SUBUNIT 1"/>
    <property type="match status" value="1"/>
</dbReference>
<dbReference type="GO" id="GO:0009060">
    <property type="term" value="P:aerobic respiration"/>
    <property type="evidence" value="ECO:0007669"/>
    <property type="project" value="TreeGrafter"/>
</dbReference>
<dbReference type="PROSITE" id="PS00668">
    <property type="entry name" value="COMPLEX1_ND1_2"/>
    <property type="match status" value="1"/>
</dbReference>
<sequence>MFLISRLAETNRAPFDVPEAEAESVAGYNVEYAQDSGRGAIKLQSDPSHGYEELSDREPGESILLFNLALSVIQDSRNGNLTSNTGSRIHSHASRPWLSSSENIRALGFAVSRTPLGDQSFSTFDKNQRSK</sequence>
<dbReference type="GO" id="GO:0003954">
    <property type="term" value="F:NADH dehydrogenase activity"/>
    <property type="evidence" value="ECO:0007669"/>
    <property type="project" value="TreeGrafter"/>
</dbReference>
<reference evidence="7 8" key="1">
    <citation type="journal article" date="2014" name="Genome Biol.">
        <title>Transcriptome and methylome profiling reveals relics of genome dominance in the mesopolyploid Brassica oleracea.</title>
        <authorList>
            <person name="Parkin I.A."/>
            <person name="Koh C."/>
            <person name="Tang H."/>
            <person name="Robinson S.J."/>
            <person name="Kagale S."/>
            <person name="Clarke W.E."/>
            <person name="Town C.D."/>
            <person name="Nixon J."/>
            <person name="Krishnakumar V."/>
            <person name="Bidwell S.L."/>
            <person name="Denoeud F."/>
            <person name="Belcram H."/>
            <person name="Links M.G."/>
            <person name="Just J."/>
            <person name="Clarke C."/>
            <person name="Bender T."/>
            <person name="Huebert T."/>
            <person name="Mason A.S."/>
            <person name="Pires J.C."/>
            <person name="Barker G."/>
            <person name="Moore J."/>
            <person name="Walley P.G."/>
            <person name="Manoli S."/>
            <person name="Batley J."/>
            <person name="Edwards D."/>
            <person name="Nelson M.N."/>
            <person name="Wang X."/>
            <person name="Paterson A.H."/>
            <person name="King G."/>
            <person name="Bancroft I."/>
            <person name="Chalhoub B."/>
            <person name="Sharpe A.G."/>
        </authorList>
    </citation>
    <scope>NUCLEOTIDE SEQUENCE</scope>
    <source>
        <strain evidence="7 8">cv. TO1000</strain>
    </source>
</reference>
<evidence type="ECO:0000256" key="3">
    <source>
        <dbReference type="ARBA" id="ARBA00022692"/>
    </source>
</evidence>
<keyword evidence="3 6" id="KW-0812">Transmembrane</keyword>
<dbReference type="Proteomes" id="UP000032141">
    <property type="component" value="Chromosome C7"/>
</dbReference>
<evidence type="ECO:0000256" key="1">
    <source>
        <dbReference type="ARBA" id="ARBA00004141"/>
    </source>
</evidence>
<reference evidence="7" key="2">
    <citation type="submission" date="2015-03" db="UniProtKB">
        <authorList>
            <consortium name="EnsemblPlants"/>
        </authorList>
    </citation>
    <scope>IDENTIFICATION</scope>
</reference>
<dbReference type="PANTHER" id="PTHR11432:SF3">
    <property type="entry name" value="NADH-UBIQUINONE OXIDOREDUCTASE CHAIN 1"/>
    <property type="match status" value="1"/>
</dbReference>
<dbReference type="eggNOG" id="KOG4770">
    <property type="taxonomic scope" value="Eukaryota"/>
</dbReference>
<comment type="subcellular location">
    <subcellularLocation>
        <location evidence="6">Cell membrane</location>
        <topology evidence="6">Multi-pass membrane protein</topology>
    </subcellularLocation>
    <subcellularLocation>
        <location evidence="1">Membrane</location>
        <topology evidence="1">Multi-pass membrane protein</topology>
    </subcellularLocation>
</comment>
<dbReference type="InterPro" id="IPR001694">
    <property type="entry name" value="NADH_UbQ_OxRdtase_su1/FPO"/>
</dbReference>
<dbReference type="EnsemblPlants" id="Bo7g030850.1">
    <property type="protein sequence ID" value="Bo7g030850.1"/>
    <property type="gene ID" value="Bo7g030850"/>
</dbReference>
<dbReference type="OMA" id="DWIDTGD"/>
<dbReference type="AlphaFoldDB" id="A0A0D3D4P7"/>
<dbReference type="InterPro" id="IPR018086">
    <property type="entry name" value="NADH_UbQ_OxRdtase_su1_CS"/>
</dbReference>
<name>A0A0D3D4P7_BRAOL</name>
<evidence type="ECO:0000256" key="2">
    <source>
        <dbReference type="ARBA" id="ARBA00010535"/>
    </source>
</evidence>
<protein>
    <submittedName>
        <fullName evidence="7">Uncharacterized protein</fullName>
    </submittedName>
</protein>
<evidence type="ECO:0000256" key="5">
    <source>
        <dbReference type="ARBA" id="ARBA00023136"/>
    </source>
</evidence>
<evidence type="ECO:0000313" key="8">
    <source>
        <dbReference type="Proteomes" id="UP000032141"/>
    </source>
</evidence>
<proteinExistence type="inferred from homology"/>
<evidence type="ECO:0000256" key="6">
    <source>
        <dbReference type="RuleBase" id="RU000471"/>
    </source>
</evidence>
<dbReference type="HOGENOM" id="CLU_1930470_0_0_1"/>
<comment type="similarity">
    <text evidence="2 6">Belongs to the complex I subunit 1 family.</text>
</comment>
<dbReference type="Gramene" id="Bo7g030850.1">
    <property type="protein sequence ID" value="Bo7g030850.1"/>
    <property type="gene ID" value="Bo7g030850"/>
</dbReference>
<accession>A0A0D3D4P7</accession>